<keyword evidence="2" id="KW-0732">Signal</keyword>
<sequence>MNIRVLAAFTALLSSSALADFQSPLDEQWVLSKDKAIFLKTLTPGTDNHFFYHALHQQQSGQTELFRKTMADWRGLHKSGAIPGPRAAQLLNRQTLLDYEAGVTGANEALRKVFGLSQPKARTDLAERKELPSILDAEAISNDAFVKELGLITEIRRIKSASKRQLLRLAAEDKKRPKLSRDIFLRRIDHAGLPNIEKLILANFKESRPLPISQISCAKNLSRSQLQSLADIEPDLLNDRSFVGLIIQSMQPEDRSIFKRNPEKHLAWLVKLDGFTRTLSPSHNSLKAHVLYHRLRIASEVDQFPSKTFVRYLNLPRRKTPIWSKHAVDTKHPGVSFNQSFYKYTECAPIGNELKLIEKFLDNNLVEAAQQELLAKYFDAQYFKERTSRSQLLAGVDSDKLDHPLSATDYEVLRDLKELSIADSTSRQWSHDSLVKLNVDLKNVDNLTVSIYALDSLRYTKETGKEIGHELDLSSMIPNTSRTIETKESPFLRHRKVIELPELSNVGSWMVELHGNGQRVTALIHKGEIHHCVRDTGDGQEVFVSDFEGHPLKGVQVYVGGKQWVSDDDGLVQMPYSPNVSRTNMRLHLASEDRENGITRVVKLNRRGAATSLEIASISHPEQWLADQKATFYYKPSFLVNGKSGSLDRIESSQVILSATLRDGQEIELVRKSIKLSSNDFLPLSFTVPQSLFQLKIEVTSTLKPIAGRETPKVSATKQLVVTPAPDANTLVYPYFYQEGEKWFIQCLGRNGEPWPNFTVSAQFNHLDFNQEIRHELKTDDNGVIDLGELRDITHVSVLTYIKSPAAKLDLTVQEDNLALADYYPAGEEIECFLNHVSPLNPYDYSLRGAGSDKKDYFSALSLKGNKLSCGQLAAGKYILKTPHSPAQQFEILDANTHGQWLTLQGQAVELPPKKAAQISKVTHSEGKLKIKLSHSGPYTRIHLIASQFTETTNPYQPALPKTLGQAHFGFGFIPSIYSNGGTLSGEHQYILSRRLAGNKLGVMLERPAWHLQPWKTEASESYLSELGEGGAGGRGRFGSLSQKKSSKRGSAAKNEEFGSSPIEFLENQAIVLANLTADKEGNYELNLDKLAGHMRVDVIVTQGGNVDSMRIALPETELKTIDLRLAKSFDSSKQFRAGETNAVLKAGASASIENVVDADWKAYSTLEDAYSYFFTHIKDEHHSKALRAIAPILHWPKLDQEDRLELLENAGSHELHLFIKNRDPEWFQAHVAPMLENKRRKQFFDHYLLDHDLSSYATAGKFHTLNTMEQALLAQSLKSAPIAKKLESDYLRVRPDTEAETELFTSLLKQGFDSELDEVKRSVAIDSNALKIRRKLQNIIIPVIDFQDVTVDQAIDILRQRTRELDSIQLDPAKKGVNFVVRTPTVMGSGIDDEAGEFGGAAQPGSKTISSLQLRNVPLEVVVKQICDVTQLRYKVEEHAVILLPATDFDDSELYTRSFNVPADFMDLISTGGGGGGASDDPFADDDHGSSGIRATPPVKYLLEESGVVFPEGSTASFNRRTGVLTVRNTANNLDIMEQLTSSLDGASSNDGLLSALGSKALPQQPNESLELPESALAKRTSASNFSDNSSLAFSGAASDDSGGDSGLAALVDPSALPHETKAYAESNYYKRQASDGALTIAPNAFWVDVAKWDGKSEFLSPRFAECRDNAHESLIALALLDLPFEAVKPEITLDKSNMRITAKQAMLLYYRDLKSTKKVDLNKGLLSSLRYFRSGDILREDADGKVSENAITGKFQIHTPYEAHLTLTNPTGVAREVDILRQIPAGAIRLDTSDTISALRTTIAPHGSWQHVVQFYFPSAGSWQHYSPRIHEGATLLSQMEDKTLEVADTLPEEFANSWAQLVVEGSNEEILNALKSRPLQLIEIDWLDEHMAEKAFYTPAIQTLQERMVDTSVFATQAIEHRDIPTLTHFLGDSVHCTNQFGYYFKSESIDTTPYSMRQFEDIEWRPLINERSFPLVTENRVSNEKVWSDYLRLLTQLAWKTELASEEKLTLAYHLFLHDRNDEAIALIADCKRDETGAKMQFDYLTSYIHFLKGEPAKAKEIAQIWLKSAKAPWLQRFSDIATQADQISNAALLKPHEVNQHADRFWSASLSKGNTLRIEHKQMEDVVVQIYPVDLEFLFSNAPFLGSNDASYKALRPLQEFVVKLDEEKSTTEFKLPESYQSGNRLLVIDDGEKEWLHPLQSTKLSTTINSASGMLQSLSQGKPMPRCYVKVYALTKDGSVNFFKDGHTDLRGMFDYRSHNVHAPADVQSFALFISHPELGSITKIIGDARPNENLHPPLD</sequence>
<accession>A0A2S7U4I9</accession>
<organism evidence="3 4">
    <name type="scientific">Rubritalea profundi</name>
    <dbReference type="NCBI Taxonomy" id="1658618"/>
    <lineage>
        <taxon>Bacteria</taxon>
        <taxon>Pseudomonadati</taxon>
        <taxon>Verrucomicrobiota</taxon>
        <taxon>Verrucomicrobiia</taxon>
        <taxon>Verrucomicrobiales</taxon>
        <taxon>Rubritaleaceae</taxon>
        <taxon>Rubritalea</taxon>
    </lineage>
</organism>
<protein>
    <recommendedName>
        <fullName evidence="5">EF-hand domain-containing protein</fullName>
    </recommendedName>
</protein>
<dbReference type="EMBL" id="MQWA01000001">
    <property type="protein sequence ID" value="PQJ29926.1"/>
    <property type="molecule type" value="Genomic_DNA"/>
</dbReference>
<evidence type="ECO:0008006" key="5">
    <source>
        <dbReference type="Google" id="ProtNLM"/>
    </source>
</evidence>
<reference evidence="3 4" key="1">
    <citation type="submission" date="2016-12" db="EMBL/GenBank/DDBJ databases">
        <title>Study of bacterial adaptation to deep sea.</title>
        <authorList>
            <person name="Song J."/>
            <person name="Yoshizawa S."/>
            <person name="Kogure K."/>
        </authorList>
    </citation>
    <scope>NUCLEOTIDE SEQUENCE [LARGE SCALE GENOMIC DNA]</scope>
    <source>
        <strain evidence="3 4">SAORIC-165</strain>
    </source>
</reference>
<feature type="region of interest" description="Disordered" evidence="1">
    <location>
        <begin position="1030"/>
        <end position="1055"/>
    </location>
</feature>
<dbReference type="RefSeq" id="WP_105044440.1">
    <property type="nucleotide sequence ID" value="NZ_MQWA01000001.1"/>
</dbReference>
<feature type="chain" id="PRO_5015692346" description="EF-hand domain-containing protein" evidence="2">
    <location>
        <begin position="20"/>
        <end position="2306"/>
    </location>
</feature>
<dbReference type="OrthoDB" id="173865at2"/>
<dbReference type="Proteomes" id="UP000239907">
    <property type="component" value="Unassembled WGS sequence"/>
</dbReference>
<keyword evidence="4" id="KW-1185">Reference proteome</keyword>
<evidence type="ECO:0000313" key="4">
    <source>
        <dbReference type="Proteomes" id="UP000239907"/>
    </source>
</evidence>
<feature type="signal peptide" evidence="2">
    <location>
        <begin position="1"/>
        <end position="19"/>
    </location>
</feature>
<evidence type="ECO:0000256" key="2">
    <source>
        <dbReference type="SAM" id="SignalP"/>
    </source>
</evidence>
<gene>
    <name evidence="3" type="ORF">BSZ32_16515</name>
</gene>
<evidence type="ECO:0000313" key="3">
    <source>
        <dbReference type="EMBL" id="PQJ29926.1"/>
    </source>
</evidence>
<comment type="caution">
    <text evidence="3">The sequence shown here is derived from an EMBL/GenBank/DDBJ whole genome shotgun (WGS) entry which is preliminary data.</text>
</comment>
<proteinExistence type="predicted"/>
<evidence type="ECO:0000256" key="1">
    <source>
        <dbReference type="SAM" id="MobiDB-lite"/>
    </source>
</evidence>
<name>A0A2S7U4I9_9BACT</name>